<name>X1VL88_9ZZZZ</name>
<feature type="non-terminal residue" evidence="1">
    <location>
        <position position="1"/>
    </location>
</feature>
<accession>X1VL88</accession>
<gene>
    <name evidence="1" type="ORF">S12H4_63175</name>
</gene>
<sequence>EGITYQRFRTQQNKKCAAQIDLPFVSEDHFN</sequence>
<evidence type="ECO:0000313" key="1">
    <source>
        <dbReference type="EMBL" id="GAJ16526.1"/>
    </source>
</evidence>
<proteinExistence type="predicted"/>
<organism evidence="1">
    <name type="scientific">marine sediment metagenome</name>
    <dbReference type="NCBI Taxonomy" id="412755"/>
    <lineage>
        <taxon>unclassified sequences</taxon>
        <taxon>metagenomes</taxon>
        <taxon>ecological metagenomes</taxon>
    </lineage>
</organism>
<reference evidence="1" key="1">
    <citation type="journal article" date="2014" name="Front. Microbiol.">
        <title>High frequency of phylogenetically diverse reductive dehalogenase-homologous genes in deep subseafloor sedimentary metagenomes.</title>
        <authorList>
            <person name="Kawai M."/>
            <person name="Futagami T."/>
            <person name="Toyoda A."/>
            <person name="Takaki Y."/>
            <person name="Nishi S."/>
            <person name="Hori S."/>
            <person name="Arai W."/>
            <person name="Tsubouchi T."/>
            <person name="Morono Y."/>
            <person name="Uchiyama I."/>
            <person name="Ito T."/>
            <person name="Fujiyama A."/>
            <person name="Inagaki F."/>
            <person name="Takami H."/>
        </authorList>
    </citation>
    <scope>NUCLEOTIDE SEQUENCE</scope>
    <source>
        <strain evidence="1">Expedition CK06-06</strain>
    </source>
</reference>
<dbReference type="AlphaFoldDB" id="X1VL88"/>
<comment type="caution">
    <text evidence="1">The sequence shown here is derived from an EMBL/GenBank/DDBJ whole genome shotgun (WGS) entry which is preliminary data.</text>
</comment>
<dbReference type="EMBL" id="BARW01042799">
    <property type="protein sequence ID" value="GAJ16526.1"/>
    <property type="molecule type" value="Genomic_DNA"/>
</dbReference>
<protein>
    <submittedName>
        <fullName evidence="1">Uncharacterized protein</fullName>
    </submittedName>
</protein>